<protein>
    <submittedName>
        <fullName evidence="1">Uncharacterized protein</fullName>
    </submittedName>
</protein>
<evidence type="ECO:0000313" key="1">
    <source>
        <dbReference type="EMBL" id="KAH3846814.1"/>
    </source>
</evidence>
<evidence type="ECO:0000313" key="2">
    <source>
        <dbReference type="Proteomes" id="UP000828390"/>
    </source>
</evidence>
<proteinExistence type="predicted"/>
<gene>
    <name evidence="1" type="ORF">DPMN_089121</name>
</gene>
<dbReference type="EMBL" id="JAIWYP010000003">
    <property type="protein sequence ID" value="KAH3846814.1"/>
    <property type="molecule type" value="Genomic_DNA"/>
</dbReference>
<accession>A0A9D4KWC0</accession>
<reference evidence="1" key="1">
    <citation type="journal article" date="2019" name="bioRxiv">
        <title>The Genome of the Zebra Mussel, Dreissena polymorpha: A Resource for Invasive Species Research.</title>
        <authorList>
            <person name="McCartney M.A."/>
            <person name="Auch B."/>
            <person name="Kono T."/>
            <person name="Mallez S."/>
            <person name="Zhang Y."/>
            <person name="Obille A."/>
            <person name="Becker A."/>
            <person name="Abrahante J.E."/>
            <person name="Garbe J."/>
            <person name="Badalamenti J.P."/>
            <person name="Herman A."/>
            <person name="Mangelson H."/>
            <person name="Liachko I."/>
            <person name="Sullivan S."/>
            <person name="Sone E.D."/>
            <person name="Koren S."/>
            <person name="Silverstein K.A.T."/>
            <person name="Beckman K.B."/>
            <person name="Gohl D.M."/>
        </authorList>
    </citation>
    <scope>NUCLEOTIDE SEQUENCE</scope>
    <source>
        <strain evidence="1">Duluth1</strain>
        <tissue evidence="1">Whole animal</tissue>
    </source>
</reference>
<dbReference type="AlphaFoldDB" id="A0A9D4KWC0"/>
<reference evidence="1" key="2">
    <citation type="submission" date="2020-11" db="EMBL/GenBank/DDBJ databases">
        <authorList>
            <person name="McCartney M.A."/>
            <person name="Auch B."/>
            <person name="Kono T."/>
            <person name="Mallez S."/>
            <person name="Becker A."/>
            <person name="Gohl D.M."/>
            <person name="Silverstein K.A.T."/>
            <person name="Koren S."/>
            <person name="Bechman K.B."/>
            <person name="Herman A."/>
            <person name="Abrahante J.E."/>
            <person name="Garbe J."/>
        </authorList>
    </citation>
    <scope>NUCLEOTIDE SEQUENCE</scope>
    <source>
        <strain evidence="1">Duluth1</strain>
        <tissue evidence="1">Whole animal</tissue>
    </source>
</reference>
<keyword evidence="2" id="KW-1185">Reference proteome</keyword>
<dbReference type="Proteomes" id="UP000828390">
    <property type="component" value="Unassembled WGS sequence"/>
</dbReference>
<sequence length="65" mass="7672">MRFLKSTAGLTTGSWMTEEMQNLWTLSEPVTSEYNSAMQDFTYLAYTIRPKQNDSTESRFQKKFF</sequence>
<name>A0A9D4KWC0_DREPO</name>
<comment type="caution">
    <text evidence="1">The sequence shown here is derived from an EMBL/GenBank/DDBJ whole genome shotgun (WGS) entry which is preliminary data.</text>
</comment>
<organism evidence="1 2">
    <name type="scientific">Dreissena polymorpha</name>
    <name type="common">Zebra mussel</name>
    <name type="synonym">Mytilus polymorpha</name>
    <dbReference type="NCBI Taxonomy" id="45954"/>
    <lineage>
        <taxon>Eukaryota</taxon>
        <taxon>Metazoa</taxon>
        <taxon>Spiralia</taxon>
        <taxon>Lophotrochozoa</taxon>
        <taxon>Mollusca</taxon>
        <taxon>Bivalvia</taxon>
        <taxon>Autobranchia</taxon>
        <taxon>Heteroconchia</taxon>
        <taxon>Euheterodonta</taxon>
        <taxon>Imparidentia</taxon>
        <taxon>Neoheterodontei</taxon>
        <taxon>Myida</taxon>
        <taxon>Dreissenoidea</taxon>
        <taxon>Dreissenidae</taxon>
        <taxon>Dreissena</taxon>
    </lineage>
</organism>